<name>A0A0B3VFN5_9FIRM</name>
<keyword evidence="4" id="KW-1185">Reference proteome</keyword>
<feature type="domain" description="Thiamine pyrophosphate enzyme TPP-binding" evidence="2">
    <location>
        <begin position="56"/>
        <end position="197"/>
    </location>
</feature>
<dbReference type="Proteomes" id="UP000031189">
    <property type="component" value="Unassembled WGS sequence"/>
</dbReference>
<proteinExistence type="predicted"/>
<dbReference type="Pfam" id="PF02775">
    <property type="entry name" value="TPP_enzyme_C"/>
    <property type="match status" value="1"/>
</dbReference>
<evidence type="ECO:0000256" key="1">
    <source>
        <dbReference type="ARBA" id="ARBA00023002"/>
    </source>
</evidence>
<sequence>MAVVFKRTEGLQDVTTHYCPGCTHGIIHRLVAEVLEEMGLLGDAIGVVPVGCSVLAYKYFNVDTQEAAHGRAPAVATGIKRTNPDKFVFTYQGDGDLSSIGMAEIVHAAGRGEKISTIFVNNGIYGMTGGQMAPTTLIGQKATTAQSGRNPEVNGFPIRVSEMLATLTGAVFVERVSVDTPANVRKAKKAIKKAFQVQQAGLGFGIVEVLSTCPTNWGLAPNDALQWLRDNMMSYYELGNKKDIEVEVEEAK</sequence>
<organism evidence="3 4">
    <name type="scientific">Terrisporobacter othiniensis</name>
    <dbReference type="NCBI Taxonomy" id="1577792"/>
    <lineage>
        <taxon>Bacteria</taxon>
        <taxon>Bacillati</taxon>
        <taxon>Bacillota</taxon>
        <taxon>Clostridia</taxon>
        <taxon>Peptostreptococcales</taxon>
        <taxon>Peptostreptococcaceae</taxon>
        <taxon>Terrisporobacter</taxon>
    </lineage>
</organism>
<dbReference type="InterPro" id="IPR011766">
    <property type="entry name" value="TPP_enzyme_TPP-bd"/>
</dbReference>
<gene>
    <name evidence="3" type="ORF">QX51_18705</name>
</gene>
<accession>A0A0B3VFN5</accession>
<dbReference type="GO" id="GO:0045333">
    <property type="term" value="P:cellular respiration"/>
    <property type="evidence" value="ECO:0007669"/>
    <property type="project" value="UniProtKB-ARBA"/>
</dbReference>
<dbReference type="EMBL" id="JWHR01000161">
    <property type="protein sequence ID" value="KHS55611.1"/>
    <property type="molecule type" value="Genomic_DNA"/>
</dbReference>
<dbReference type="GO" id="GO:0030976">
    <property type="term" value="F:thiamine pyrophosphate binding"/>
    <property type="evidence" value="ECO:0007669"/>
    <property type="project" value="InterPro"/>
</dbReference>
<dbReference type="RefSeq" id="WP_039681415.1">
    <property type="nucleotide sequence ID" value="NZ_JAWGXO010000017.1"/>
</dbReference>
<dbReference type="OrthoDB" id="9775140at2"/>
<reference evidence="3 4" key="1">
    <citation type="submission" date="2014-12" db="EMBL/GenBank/DDBJ databases">
        <title>Draft genome sequence of Terrisporobacter sp. 08-306576, isolated from the blood culture of a bacteremia patient.</title>
        <authorList>
            <person name="Lund L.C."/>
            <person name="Sydenham T.V."/>
            <person name="Hogh S.V."/>
            <person name="Skov M.N."/>
            <person name="Kemp M."/>
            <person name="Justesen U.S."/>
        </authorList>
    </citation>
    <scope>NUCLEOTIDE SEQUENCE [LARGE SCALE GENOMIC DNA]</scope>
    <source>
        <strain evidence="3 4">08-306576</strain>
    </source>
</reference>
<dbReference type="GO" id="GO:0016625">
    <property type="term" value="F:oxidoreductase activity, acting on the aldehyde or oxo group of donors, iron-sulfur protein as acceptor"/>
    <property type="evidence" value="ECO:0007669"/>
    <property type="project" value="UniProtKB-ARBA"/>
</dbReference>
<dbReference type="PANTHER" id="PTHR48084:SF3">
    <property type="entry name" value="SUBUNIT OF PYRUVATE:FLAVODOXIN OXIDOREDUCTASE"/>
    <property type="match status" value="1"/>
</dbReference>
<dbReference type="InterPro" id="IPR051457">
    <property type="entry name" value="2-oxoacid:Fd_oxidoreductase"/>
</dbReference>
<evidence type="ECO:0000313" key="3">
    <source>
        <dbReference type="EMBL" id="KHS55611.1"/>
    </source>
</evidence>
<keyword evidence="1" id="KW-0560">Oxidoreductase</keyword>
<protein>
    <submittedName>
        <fullName evidence="3">2-oxoglutarate oxidoreductase</fullName>
    </submittedName>
</protein>
<dbReference type="SUPFAM" id="SSF52518">
    <property type="entry name" value="Thiamin diphosphate-binding fold (THDP-binding)"/>
    <property type="match status" value="1"/>
</dbReference>
<evidence type="ECO:0000313" key="4">
    <source>
        <dbReference type="Proteomes" id="UP000031189"/>
    </source>
</evidence>
<dbReference type="AlphaFoldDB" id="A0A0B3VFN5"/>
<dbReference type="PANTHER" id="PTHR48084">
    <property type="entry name" value="2-OXOGLUTARATE OXIDOREDUCTASE SUBUNIT KORB-RELATED"/>
    <property type="match status" value="1"/>
</dbReference>
<comment type="caution">
    <text evidence="3">The sequence shown here is derived from an EMBL/GenBank/DDBJ whole genome shotgun (WGS) entry which is preliminary data.</text>
</comment>
<dbReference type="STRING" id="1577792.QX51_18705"/>
<dbReference type="Gene3D" id="3.40.50.970">
    <property type="match status" value="1"/>
</dbReference>
<dbReference type="InterPro" id="IPR029061">
    <property type="entry name" value="THDP-binding"/>
</dbReference>
<evidence type="ECO:0000259" key="2">
    <source>
        <dbReference type="Pfam" id="PF02775"/>
    </source>
</evidence>